<protein>
    <submittedName>
        <fullName evidence="1">19_t:CDS:1</fullName>
    </submittedName>
</protein>
<keyword evidence="2" id="KW-1185">Reference proteome</keyword>
<dbReference type="EMBL" id="CAJVQA010016429">
    <property type="protein sequence ID" value="CAG8742999.1"/>
    <property type="molecule type" value="Genomic_DNA"/>
</dbReference>
<accession>A0A9N9IMS2</accession>
<dbReference type="OrthoDB" id="5860629at2759"/>
<dbReference type="AlphaFoldDB" id="A0A9N9IMS2"/>
<reference evidence="1" key="1">
    <citation type="submission" date="2021-06" db="EMBL/GenBank/DDBJ databases">
        <authorList>
            <person name="Kallberg Y."/>
            <person name="Tangrot J."/>
            <person name="Rosling A."/>
        </authorList>
    </citation>
    <scope>NUCLEOTIDE SEQUENCE</scope>
    <source>
        <strain evidence="1">FL966</strain>
    </source>
</reference>
<sequence>MAWFYANALYLEARNLTYVDFPIQWVYDKKTTTWKLQQCENMIRRIATLFNFLHTVNAVLYSTFKKAYAVLGLLQNNTKWDMCLAKASQYSNSLTDDILLHIATNPKNTITNIQNQALLHLQSILLRHEKHLNDFPNMPISNLPSDYSYTNRLICEEQSYDINELNRIVQTGVFQLNIDQHNIFEKVIVALENKAPVMFFVDSPDETGKTFLYK</sequence>
<dbReference type="Proteomes" id="UP000789759">
    <property type="component" value="Unassembled WGS sequence"/>
</dbReference>
<organism evidence="1 2">
    <name type="scientific">Cetraspora pellucida</name>
    <dbReference type="NCBI Taxonomy" id="1433469"/>
    <lineage>
        <taxon>Eukaryota</taxon>
        <taxon>Fungi</taxon>
        <taxon>Fungi incertae sedis</taxon>
        <taxon>Mucoromycota</taxon>
        <taxon>Glomeromycotina</taxon>
        <taxon>Glomeromycetes</taxon>
        <taxon>Diversisporales</taxon>
        <taxon>Gigasporaceae</taxon>
        <taxon>Cetraspora</taxon>
    </lineage>
</organism>
<dbReference type="PANTHER" id="PTHR10492">
    <property type="match status" value="1"/>
</dbReference>
<evidence type="ECO:0000313" key="1">
    <source>
        <dbReference type="EMBL" id="CAG8742999.1"/>
    </source>
</evidence>
<comment type="caution">
    <text evidence="1">The sequence shown here is derived from an EMBL/GenBank/DDBJ whole genome shotgun (WGS) entry which is preliminary data.</text>
</comment>
<dbReference type="PANTHER" id="PTHR10492:SF90">
    <property type="entry name" value="ATP-DEPENDENT DNA HELICASE"/>
    <property type="match status" value="1"/>
</dbReference>
<evidence type="ECO:0000313" key="2">
    <source>
        <dbReference type="Proteomes" id="UP000789759"/>
    </source>
</evidence>
<name>A0A9N9IMS2_9GLOM</name>
<proteinExistence type="predicted"/>
<gene>
    <name evidence="1" type="ORF">CPELLU_LOCUS14192</name>
</gene>